<dbReference type="Pfam" id="PF07715">
    <property type="entry name" value="Plug"/>
    <property type="match status" value="1"/>
</dbReference>
<dbReference type="InterPro" id="IPR008969">
    <property type="entry name" value="CarboxyPept-like_regulatory"/>
</dbReference>
<dbReference type="Pfam" id="PF13715">
    <property type="entry name" value="CarbopepD_reg_2"/>
    <property type="match status" value="1"/>
</dbReference>
<dbReference type="EMBL" id="FWYB01000017">
    <property type="protein sequence ID" value="SMD14254.1"/>
    <property type="molecule type" value="Genomic_DNA"/>
</dbReference>
<evidence type="ECO:0000256" key="4">
    <source>
        <dbReference type="ARBA" id="ARBA00022692"/>
    </source>
</evidence>
<evidence type="ECO:0000256" key="6">
    <source>
        <dbReference type="ARBA" id="ARBA00023237"/>
    </source>
</evidence>
<keyword evidence="11" id="KW-1185">Reference proteome</keyword>
<feature type="domain" description="TonB-dependent receptor plug" evidence="9">
    <location>
        <begin position="125"/>
        <end position="233"/>
    </location>
</feature>
<dbReference type="InterPro" id="IPR023997">
    <property type="entry name" value="TonB-dep_OMP_SusC/RagA_CS"/>
</dbReference>
<organism evidence="10 11">
    <name type="scientific">Pedobacter nyackensis</name>
    <dbReference type="NCBI Taxonomy" id="475255"/>
    <lineage>
        <taxon>Bacteria</taxon>
        <taxon>Pseudomonadati</taxon>
        <taxon>Bacteroidota</taxon>
        <taxon>Sphingobacteriia</taxon>
        <taxon>Sphingobacteriales</taxon>
        <taxon>Sphingobacteriaceae</taxon>
        <taxon>Pedobacter</taxon>
    </lineage>
</organism>
<gene>
    <name evidence="10" type="ORF">SAMN04488101_11755</name>
</gene>
<accession>A0A1W2EX30</accession>
<keyword evidence="5 7" id="KW-0472">Membrane</keyword>
<evidence type="ECO:0000256" key="3">
    <source>
        <dbReference type="ARBA" id="ARBA00022452"/>
    </source>
</evidence>
<dbReference type="Gene3D" id="2.170.130.10">
    <property type="entry name" value="TonB-dependent receptor, plug domain"/>
    <property type="match status" value="1"/>
</dbReference>
<evidence type="ECO:0000259" key="9">
    <source>
        <dbReference type="Pfam" id="PF07715"/>
    </source>
</evidence>
<keyword evidence="2 7" id="KW-0813">Transport</keyword>
<sequence length="1054" mass="115717">MDRTSTKHVRPITLFLLLALCLMLPVSSKAQQLKNLIGTVTDAATGEPIPAVTIKVKRTNAVVATGANGKYGLKVSNADVLTFSYLGYEVKTLTVGEKTILNVALKPTINSLNELVVIGYGSVKKSELVGSVGQVNMQDIAKAPVSSFAEALAGRVAGVQVSSADGQPGSGMDIVIRGANSLTQSNTPLYVIDGFPIEDADAAALNPDDIETINILKDASATAIYGSRAANGVILIETKKGKVGKPIVSLNSSVGFQEVSKQMELMSPYEFVKYQYEFNPVTATARYLTGGRTIESYKDREAIDWQGLIFRKSPTMINNIALRGGNTATKYALSGSIYDQKGIIINTDYNRYQGRVAVDQIISKKFKAGVIANYSKITTFGQQVADGNGTSFTSYLLTRVWGYRPVSGNVDVDLVEEESDADNVNQFDIRLNPIITSNNDYTKSKTADLLANGYIDYAITSNLTLRAMGSVSSKQRRRDIFYNSKTPQGSPLNILNTKGINGSVLFTEGDTWSNDNTLTYNKTFNKIHKLTALAGLSFQGTNSSAYGYYAQGLPNEQLGLSGLDEGIPYLGVASESNNTMVSAFGRVSYGYKSKYLVEGTLRADASSKFAAGHKWGYFPSASFAWNMHLENFMKELTVVSNSKLRLSYGSSGNNRVGDFDYFSRLAFPLGSSYSFNNGQPSQAVILSTPGNLDLKWETTKQLNVGYDLGLFKNRIEFTVDLYKKITSDLLLLADLPATSGFIKAPKNIGKIQNQGIEFGLNTINIKNKSFSWTSNFNISFNQNKILELVENQDYLPAVATFESQYNSAPLYIARIGQPAGMMYGYLFDGIYQYSDFENPAPGRYVLKSNVSTNGNLANVIQPGDIKYKDLNGDGGIDGYDMAVIGRGQPIHTGGFSNNFSYMNFDLNLFFQWSYGNQIYNANRLMFEGNGNVRTDLNQFASYVNRWSPENQTNENFRANGQGPIGLHSSRVVEDGSYLRLKTFSLAYNIPPKFLKMFYLTRLRFNVSAQNLLTFTKYSGMDPEVSVRNNVQTPGFDFSGYPRAKTIVFGLNATF</sequence>
<evidence type="ECO:0000256" key="1">
    <source>
        <dbReference type="ARBA" id="ARBA00004571"/>
    </source>
</evidence>
<dbReference type="NCBIfam" id="TIGR04056">
    <property type="entry name" value="OMP_RagA_SusC"/>
    <property type="match status" value="1"/>
</dbReference>
<keyword evidence="6 7" id="KW-0998">Cell outer membrane</keyword>
<dbReference type="InterPro" id="IPR023996">
    <property type="entry name" value="TonB-dep_OMP_SusC/RagA"/>
</dbReference>
<dbReference type="InterPro" id="IPR037066">
    <property type="entry name" value="Plug_dom_sf"/>
</dbReference>
<feature type="signal peptide" evidence="8">
    <location>
        <begin position="1"/>
        <end position="30"/>
    </location>
</feature>
<dbReference type="Proteomes" id="UP000192678">
    <property type="component" value="Unassembled WGS sequence"/>
</dbReference>
<keyword evidence="8" id="KW-0732">Signal</keyword>
<dbReference type="InterPro" id="IPR036942">
    <property type="entry name" value="Beta-barrel_TonB_sf"/>
</dbReference>
<keyword evidence="3 7" id="KW-1134">Transmembrane beta strand</keyword>
<dbReference type="AlphaFoldDB" id="A0A1W2EX30"/>
<reference evidence="10 11" key="1">
    <citation type="submission" date="2017-04" db="EMBL/GenBank/DDBJ databases">
        <authorList>
            <person name="Afonso C.L."/>
            <person name="Miller P.J."/>
            <person name="Scott M.A."/>
            <person name="Spackman E."/>
            <person name="Goraichik I."/>
            <person name="Dimitrov K.M."/>
            <person name="Suarez D.L."/>
            <person name="Swayne D.E."/>
        </authorList>
    </citation>
    <scope>NUCLEOTIDE SEQUENCE [LARGE SCALE GENOMIC DNA]</scope>
    <source>
        <strain evidence="10 11">DSM 19625</strain>
    </source>
</reference>
<evidence type="ECO:0000256" key="2">
    <source>
        <dbReference type="ARBA" id="ARBA00022448"/>
    </source>
</evidence>
<evidence type="ECO:0000313" key="11">
    <source>
        <dbReference type="Proteomes" id="UP000192678"/>
    </source>
</evidence>
<feature type="chain" id="PRO_5012642082" evidence="8">
    <location>
        <begin position="31"/>
        <end position="1054"/>
    </location>
</feature>
<name>A0A1W2EX30_9SPHI</name>
<dbReference type="RefSeq" id="WP_144009580.1">
    <property type="nucleotide sequence ID" value="NZ_FWYB01000017.1"/>
</dbReference>
<evidence type="ECO:0000256" key="5">
    <source>
        <dbReference type="ARBA" id="ARBA00023136"/>
    </source>
</evidence>
<dbReference type="OrthoDB" id="9768177at2"/>
<comment type="similarity">
    <text evidence="7">Belongs to the TonB-dependent receptor family.</text>
</comment>
<dbReference type="InterPro" id="IPR039426">
    <property type="entry name" value="TonB-dep_rcpt-like"/>
</dbReference>
<dbReference type="InterPro" id="IPR012910">
    <property type="entry name" value="Plug_dom"/>
</dbReference>
<dbReference type="SUPFAM" id="SSF49464">
    <property type="entry name" value="Carboxypeptidase regulatory domain-like"/>
    <property type="match status" value="1"/>
</dbReference>
<evidence type="ECO:0000313" key="10">
    <source>
        <dbReference type="EMBL" id="SMD14254.1"/>
    </source>
</evidence>
<comment type="subcellular location">
    <subcellularLocation>
        <location evidence="1 7">Cell outer membrane</location>
        <topology evidence="1 7">Multi-pass membrane protein</topology>
    </subcellularLocation>
</comment>
<dbReference type="GO" id="GO:0009279">
    <property type="term" value="C:cell outer membrane"/>
    <property type="evidence" value="ECO:0007669"/>
    <property type="project" value="UniProtKB-SubCell"/>
</dbReference>
<dbReference type="SUPFAM" id="SSF56935">
    <property type="entry name" value="Porins"/>
    <property type="match status" value="1"/>
</dbReference>
<protein>
    <submittedName>
        <fullName evidence="10">TonB-linked outer membrane protein, SusC/RagA family</fullName>
    </submittedName>
</protein>
<evidence type="ECO:0000256" key="7">
    <source>
        <dbReference type="PROSITE-ProRule" id="PRU01360"/>
    </source>
</evidence>
<dbReference type="FunFam" id="2.170.130.10:FF:000008">
    <property type="entry name" value="SusC/RagA family TonB-linked outer membrane protein"/>
    <property type="match status" value="1"/>
</dbReference>
<dbReference type="Gene3D" id="2.40.170.20">
    <property type="entry name" value="TonB-dependent receptor, beta-barrel domain"/>
    <property type="match status" value="1"/>
</dbReference>
<evidence type="ECO:0000256" key="8">
    <source>
        <dbReference type="SAM" id="SignalP"/>
    </source>
</evidence>
<dbReference type="PROSITE" id="PS52016">
    <property type="entry name" value="TONB_DEPENDENT_REC_3"/>
    <property type="match status" value="1"/>
</dbReference>
<keyword evidence="4 7" id="KW-0812">Transmembrane</keyword>
<dbReference type="STRING" id="475255.SAMN04488101_11755"/>
<dbReference type="NCBIfam" id="TIGR04057">
    <property type="entry name" value="SusC_RagA_signa"/>
    <property type="match status" value="1"/>
</dbReference>
<dbReference type="Gene3D" id="2.60.40.1120">
    <property type="entry name" value="Carboxypeptidase-like, regulatory domain"/>
    <property type="match status" value="1"/>
</dbReference>
<proteinExistence type="inferred from homology"/>